<evidence type="ECO:0008006" key="3">
    <source>
        <dbReference type="Google" id="ProtNLM"/>
    </source>
</evidence>
<keyword evidence="2" id="KW-1185">Reference proteome</keyword>
<reference evidence="1" key="1">
    <citation type="submission" date="2022-08" db="EMBL/GenBank/DDBJ databases">
        <title>A Global Phylogenomic Analysis of the Shiitake Genus Lentinula.</title>
        <authorList>
            <consortium name="DOE Joint Genome Institute"/>
            <person name="Sierra-Patev S."/>
            <person name="Min B."/>
            <person name="Naranjo-Ortiz M."/>
            <person name="Looney B."/>
            <person name="Konkel Z."/>
            <person name="Slot J.C."/>
            <person name="Sakamoto Y."/>
            <person name="Steenwyk J.L."/>
            <person name="Rokas A."/>
            <person name="Carro J."/>
            <person name="Camarero S."/>
            <person name="Ferreira P."/>
            <person name="Molpeceres G."/>
            <person name="Ruiz-Duenas F.J."/>
            <person name="Serrano A."/>
            <person name="Henrissat B."/>
            <person name="Drula E."/>
            <person name="Hughes K.W."/>
            <person name="Mata J.L."/>
            <person name="Ishikawa N.K."/>
            <person name="Vargas-Isla R."/>
            <person name="Ushijima S."/>
            <person name="Smith C.A."/>
            <person name="Ahrendt S."/>
            <person name="Andreopoulos W."/>
            <person name="He G."/>
            <person name="Labutti K."/>
            <person name="Lipzen A."/>
            <person name="Ng V."/>
            <person name="Riley R."/>
            <person name="Sandor L."/>
            <person name="Barry K."/>
            <person name="Martinez A.T."/>
            <person name="Xiao Y."/>
            <person name="Gibbons J.G."/>
            <person name="Terashima K."/>
            <person name="Grigoriev I.V."/>
            <person name="Hibbett D.S."/>
        </authorList>
    </citation>
    <scope>NUCLEOTIDE SEQUENCE</scope>
    <source>
        <strain evidence="1">RHP3577 ss4</strain>
    </source>
</reference>
<comment type="caution">
    <text evidence="1">The sequence shown here is derived from an EMBL/GenBank/DDBJ whole genome shotgun (WGS) entry which is preliminary data.</text>
</comment>
<evidence type="ECO:0000313" key="2">
    <source>
        <dbReference type="Proteomes" id="UP001150217"/>
    </source>
</evidence>
<proteinExistence type="predicted"/>
<dbReference type="Proteomes" id="UP001150217">
    <property type="component" value="Unassembled WGS sequence"/>
</dbReference>
<name>A0ABQ8VRZ9_9AGAR</name>
<organism evidence="1 2">
    <name type="scientific">Lentinula lateritia</name>
    <dbReference type="NCBI Taxonomy" id="40482"/>
    <lineage>
        <taxon>Eukaryota</taxon>
        <taxon>Fungi</taxon>
        <taxon>Dikarya</taxon>
        <taxon>Basidiomycota</taxon>
        <taxon>Agaricomycotina</taxon>
        <taxon>Agaricomycetes</taxon>
        <taxon>Agaricomycetidae</taxon>
        <taxon>Agaricales</taxon>
        <taxon>Marasmiineae</taxon>
        <taxon>Omphalotaceae</taxon>
        <taxon>Lentinula</taxon>
    </lineage>
</organism>
<dbReference type="EMBL" id="JANVFT010000012">
    <property type="protein sequence ID" value="KAJ4499144.1"/>
    <property type="molecule type" value="Genomic_DNA"/>
</dbReference>
<protein>
    <recommendedName>
        <fullName evidence="3">Fungal-type protein kinase domain-containing protein</fullName>
    </recommendedName>
</protein>
<accession>A0ABQ8VRZ9</accession>
<sequence length="375" mass="42513">MVKADKGSSGYTVGRYRKVLVQKAGGPAAWDALGTKERTYRIDKMRKQIIRDIGEMEFEKLTEAEKAEVDLILWAGCCMHKEMNTFKGGCIGLDEYWNGHPDLPPPILLPNRDNAAAIEKAPGTEAAERTTARSERGAIKVASLAGAGFQHKDRKRGQQDTLRFFFDEKLGFNLAFPDTSNTRFQSHAEACALIITHMDLFIEFLTYVQHKKGTGKLNHMEQNVLAGLNDPPTRQEFCVITLYWLAISVPYMQEIRGPHAKEDNILRLEDFHQRVIDHIDALIKEPEHLLGPDVSAAQKHASEWLPQIRNLLVHFLKRAKDSWLRFISEFEEGATPEQIECAWMDKTNDLNEGAFGTYRQTSRANPTLSLTQYNA</sequence>
<evidence type="ECO:0000313" key="1">
    <source>
        <dbReference type="EMBL" id="KAJ4499144.1"/>
    </source>
</evidence>
<gene>
    <name evidence="1" type="ORF">C8R41DRAFT_864298</name>
</gene>